<organism evidence="6 7">
    <name type="scientific">Monascus purpureus</name>
    <name type="common">Red mold</name>
    <name type="synonym">Monascus anka</name>
    <dbReference type="NCBI Taxonomy" id="5098"/>
    <lineage>
        <taxon>Eukaryota</taxon>
        <taxon>Fungi</taxon>
        <taxon>Dikarya</taxon>
        <taxon>Ascomycota</taxon>
        <taxon>Pezizomycotina</taxon>
        <taxon>Eurotiomycetes</taxon>
        <taxon>Eurotiomycetidae</taxon>
        <taxon>Eurotiales</taxon>
        <taxon>Aspergillaceae</taxon>
        <taxon>Monascus</taxon>
    </lineage>
</organism>
<keyword evidence="2 5" id="KW-0812">Transmembrane</keyword>
<dbReference type="Pfam" id="PF00854">
    <property type="entry name" value="PTR2"/>
    <property type="match status" value="1"/>
</dbReference>
<dbReference type="InterPro" id="IPR000109">
    <property type="entry name" value="POT_fam"/>
</dbReference>
<keyword evidence="3 5" id="KW-1133">Transmembrane helix</keyword>
<evidence type="ECO:0000256" key="1">
    <source>
        <dbReference type="ARBA" id="ARBA00004141"/>
    </source>
</evidence>
<dbReference type="InterPro" id="IPR036259">
    <property type="entry name" value="MFS_trans_sf"/>
</dbReference>
<keyword evidence="4 5" id="KW-0472">Membrane</keyword>
<evidence type="ECO:0000256" key="2">
    <source>
        <dbReference type="ARBA" id="ARBA00022692"/>
    </source>
</evidence>
<gene>
    <name evidence="6" type="ORF">MPDQ_002175</name>
</gene>
<proteinExistence type="predicted"/>
<comment type="subcellular location">
    <subcellularLocation>
        <location evidence="1">Membrane</location>
        <topology evidence="1">Multi-pass membrane protein</topology>
    </subcellularLocation>
</comment>
<comment type="caution">
    <text evidence="6">The sequence shown here is derived from an EMBL/GenBank/DDBJ whole genome shotgun (WGS) entry which is preliminary data.</text>
</comment>
<feature type="transmembrane region" description="Helical" evidence="5">
    <location>
        <begin position="89"/>
        <end position="110"/>
    </location>
</feature>
<evidence type="ECO:0000256" key="3">
    <source>
        <dbReference type="ARBA" id="ARBA00022989"/>
    </source>
</evidence>
<feature type="transmembrane region" description="Helical" evidence="5">
    <location>
        <begin position="56"/>
        <end position="77"/>
    </location>
</feature>
<dbReference type="AlphaFoldDB" id="A0A507QPT3"/>
<evidence type="ECO:0000256" key="4">
    <source>
        <dbReference type="ARBA" id="ARBA00023136"/>
    </source>
</evidence>
<dbReference type="Gene3D" id="1.20.1250.20">
    <property type="entry name" value="MFS general substrate transporter like domains"/>
    <property type="match status" value="1"/>
</dbReference>
<dbReference type="EMBL" id="VIFY01000166">
    <property type="protein sequence ID" value="TQB69205.1"/>
    <property type="molecule type" value="Genomic_DNA"/>
</dbReference>
<evidence type="ECO:0000256" key="5">
    <source>
        <dbReference type="SAM" id="Phobius"/>
    </source>
</evidence>
<dbReference type="GO" id="GO:0016020">
    <property type="term" value="C:membrane"/>
    <property type="evidence" value="ECO:0007669"/>
    <property type="project" value="UniProtKB-SubCell"/>
</dbReference>
<dbReference type="Proteomes" id="UP000319663">
    <property type="component" value="Unassembled WGS sequence"/>
</dbReference>
<dbReference type="GO" id="GO:0022857">
    <property type="term" value="F:transmembrane transporter activity"/>
    <property type="evidence" value="ECO:0007669"/>
    <property type="project" value="InterPro"/>
</dbReference>
<keyword evidence="7" id="KW-1185">Reference proteome</keyword>
<accession>A0A507QPT3</accession>
<protein>
    <recommendedName>
        <fullName evidence="8">Peptide transporter ptr2</fullName>
    </recommendedName>
</protein>
<name>A0A507QPT3_MONPU</name>
<evidence type="ECO:0008006" key="8">
    <source>
        <dbReference type="Google" id="ProtNLM"/>
    </source>
</evidence>
<dbReference type="OrthoDB" id="8904098at2759"/>
<reference evidence="6 7" key="1">
    <citation type="submission" date="2019-06" db="EMBL/GenBank/DDBJ databases">
        <title>Wine fermentation using esterase from Monascus purpureus.</title>
        <authorList>
            <person name="Geng C."/>
            <person name="Zhang Y."/>
        </authorList>
    </citation>
    <scope>NUCLEOTIDE SEQUENCE [LARGE SCALE GENOMIC DNA]</scope>
    <source>
        <strain evidence="6">HQ1</strain>
    </source>
</reference>
<evidence type="ECO:0000313" key="7">
    <source>
        <dbReference type="Proteomes" id="UP000319663"/>
    </source>
</evidence>
<sequence>MKLLQIYLSWIYQIQGNIVLRITVHLVVGGSLGQLHRLDAFSQAAQMHTAGVPNDMMYNANPIITIIFIPIVDRFLFSWLRRSGFAFTAVTRLVCGFALEALAMTMAAIVQ</sequence>
<evidence type="ECO:0000313" key="6">
    <source>
        <dbReference type="EMBL" id="TQB69205.1"/>
    </source>
</evidence>